<accession>A0A2K5APW0</accession>
<dbReference type="RefSeq" id="WP_103287520.1">
    <property type="nucleotide sequence ID" value="NZ_LT981265.1"/>
</dbReference>
<dbReference type="KEGG" id="ncv:NCAV_0471"/>
<evidence type="ECO:0000313" key="8">
    <source>
        <dbReference type="Proteomes" id="UP000236248"/>
    </source>
</evidence>
<dbReference type="EC" id="2.5.1.29" evidence="7"/>
<comment type="similarity">
    <text evidence="2 6">Belongs to the FPP/GGPP synthase family.</text>
</comment>
<evidence type="ECO:0000256" key="4">
    <source>
        <dbReference type="ARBA" id="ARBA00022723"/>
    </source>
</evidence>
<evidence type="ECO:0000313" key="7">
    <source>
        <dbReference type="EMBL" id="SPC33665.1"/>
    </source>
</evidence>
<dbReference type="Gene3D" id="1.10.600.10">
    <property type="entry name" value="Farnesyl Diphosphate Synthase"/>
    <property type="match status" value="1"/>
</dbReference>
<keyword evidence="3 6" id="KW-0808">Transferase</keyword>
<evidence type="ECO:0000256" key="1">
    <source>
        <dbReference type="ARBA" id="ARBA00001946"/>
    </source>
</evidence>
<reference evidence="8" key="1">
    <citation type="submission" date="2018-01" db="EMBL/GenBank/DDBJ databases">
        <authorList>
            <person name="Kerou L M."/>
        </authorList>
    </citation>
    <scope>NUCLEOTIDE SEQUENCE [LARGE SCALE GENOMIC DNA]</scope>
    <source>
        <strain evidence="8">SCU2</strain>
    </source>
</reference>
<dbReference type="GeneID" id="41594563"/>
<sequence length="325" mass="36560">MDIIEYWHITKPKIDEGIARLLPLFIERMPSEYASVLKESIEGGKRARGTLTCLVCQALGGRLEDALPRAVAIEYIHAATLIHDDYVDLDTVRRSRPAIWTLEGSRRAVLFGDLILSYMINMMSDMSRDDAKAVAEAIAAVARGAFQEPLNPMLLVDEITSGRFPSGLYDVIIKLKTGALFGAASKLGAIAANRLEMGERVYNYGSRCGEAFQIADDLREVLRIVETGKANVHKIITLVPACLYYYSDSIKEILDMIMGRHIDIASIVLERWVPLIEHMSNDIDVRLNLALKEIEDLEDNEYVQILRQAPRHMVRLMLEQKTVET</sequence>
<keyword evidence="8" id="KW-1185">Reference proteome</keyword>
<dbReference type="GO" id="GO:0004311">
    <property type="term" value="F:geranylgeranyl diphosphate synthase activity"/>
    <property type="evidence" value="ECO:0007669"/>
    <property type="project" value="UniProtKB-EC"/>
</dbReference>
<dbReference type="PANTHER" id="PTHR12001">
    <property type="entry name" value="GERANYLGERANYL PYROPHOSPHATE SYNTHASE"/>
    <property type="match status" value="1"/>
</dbReference>
<keyword evidence="5" id="KW-0460">Magnesium</keyword>
<name>A0A2K5APW0_9ARCH</name>
<evidence type="ECO:0000256" key="3">
    <source>
        <dbReference type="ARBA" id="ARBA00022679"/>
    </source>
</evidence>
<evidence type="ECO:0000256" key="2">
    <source>
        <dbReference type="ARBA" id="ARBA00006706"/>
    </source>
</evidence>
<dbReference type="SFLD" id="SFLDS00005">
    <property type="entry name" value="Isoprenoid_Synthase_Type_I"/>
    <property type="match status" value="1"/>
</dbReference>
<dbReference type="GO" id="GO:0008299">
    <property type="term" value="P:isoprenoid biosynthetic process"/>
    <property type="evidence" value="ECO:0007669"/>
    <property type="project" value="InterPro"/>
</dbReference>
<dbReference type="EMBL" id="LT981265">
    <property type="protein sequence ID" value="SPC33665.1"/>
    <property type="molecule type" value="Genomic_DNA"/>
</dbReference>
<dbReference type="GO" id="GO:0046872">
    <property type="term" value="F:metal ion binding"/>
    <property type="evidence" value="ECO:0007669"/>
    <property type="project" value="UniProtKB-KW"/>
</dbReference>
<dbReference type="AlphaFoldDB" id="A0A2K5APW0"/>
<keyword evidence="4" id="KW-0479">Metal-binding</keyword>
<dbReference type="Proteomes" id="UP000236248">
    <property type="component" value="Chromosome NCAV"/>
</dbReference>
<protein>
    <submittedName>
        <fullName evidence="7">Geranylgeranyl diphosphate synthase</fullName>
        <ecNumber evidence="7">2.5.1.29</ecNumber>
    </submittedName>
</protein>
<dbReference type="Pfam" id="PF00348">
    <property type="entry name" value="polyprenyl_synt"/>
    <property type="match status" value="1"/>
</dbReference>
<dbReference type="InterPro" id="IPR000092">
    <property type="entry name" value="Polyprenyl_synt"/>
</dbReference>
<gene>
    <name evidence="7" type="ORF">NCAV_0471</name>
</gene>
<proteinExistence type="inferred from homology"/>
<evidence type="ECO:0000256" key="6">
    <source>
        <dbReference type="RuleBase" id="RU004466"/>
    </source>
</evidence>
<dbReference type="PANTHER" id="PTHR12001:SF85">
    <property type="entry name" value="SHORT CHAIN ISOPRENYL DIPHOSPHATE SYNTHASE"/>
    <property type="match status" value="1"/>
</dbReference>
<evidence type="ECO:0000256" key="5">
    <source>
        <dbReference type="ARBA" id="ARBA00022842"/>
    </source>
</evidence>
<dbReference type="SUPFAM" id="SSF48576">
    <property type="entry name" value="Terpenoid synthases"/>
    <property type="match status" value="1"/>
</dbReference>
<comment type="cofactor">
    <cofactor evidence="1">
        <name>Mg(2+)</name>
        <dbReference type="ChEBI" id="CHEBI:18420"/>
    </cofactor>
</comment>
<dbReference type="InterPro" id="IPR008949">
    <property type="entry name" value="Isoprenoid_synthase_dom_sf"/>
</dbReference>
<organism evidence="7 8">
    <name type="scientific">Candidatus Nitrosocaldus cavascurensis</name>
    <dbReference type="NCBI Taxonomy" id="2058097"/>
    <lineage>
        <taxon>Archaea</taxon>
        <taxon>Nitrososphaerota</taxon>
        <taxon>Nitrososphaeria</taxon>
        <taxon>Candidatus Nitrosocaldales</taxon>
        <taxon>Candidatus Nitrosocaldaceae</taxon>
        <taxon>Candidatus Nitrosocaldus</taxon>
    </lineage>
</organism>